<gene>
    <name evidence="3" type="ORF">B0T24DRAFT_407567</name>
</gene>
<dbReference type="PROSITE" id="PS00036">
    <property type="entry name" value="BZIP_BASIC"/>
    <property type="match status" value="1"/>
</dbReference>
<dbReference type="CDD" id="cd14688">
    <property type="entry name" value="bZIP_YAP"/>
    <property type="match status" value="1"/>
</dbReference>
<name>A0AAE0JXU7_9PEZI</name>
<dbReference type="InterPro" id="IPR004827">
    <property type="entry name" value="bZIP"/>
</dbReference>
<evidence type="ECO:0000313" key="3">
    <source>
        <dbReference type="EMBL" id="KAK3365957.1"/>
    </source>
</evidence>
<dbReference type="PANTHER" id="PTHR39607:SF2">
    <property type="entry name" value="BZIP DOMAIN-CONTAINING PROTEIN"/>
    <property type="match status" value="1"/>
</dbReference>
<dbReference type="PANTHER" id="PTHR39607">
    <property type="entry name" value="XANTHOCILLIN BIOSYNTHESIS CLUSTER TRANSCRIPTION FACTOR XANC-RELATED"/>
    <property type="match status" value="1"/>
</dbReference>
<sequence length="242" mass="27028">MSSHQALEGHSSTGDLTYDPEDYWGEPQEGYQDLETPQQTEPLSISAHSSKGRSKRKGSKVPQSGSDTEKESPNMSSRSSKTSSSSSGSKKDKSKSKSKTKSDDWTDITEPEERRRIQNRIAQRKFREKVRDQKDRAQRDAQNEKYAGSSYHTPGPEDFTLDEGDQSGLPWGGFNMGYIVTKGHAASQDSSRQDSDPRPEDNPYLGPYGPGYNQVSSFDGRDTSSGDGYSQYYYDYDGSHQM</sequence>
<dbReference type="Proteomes" id="UP001287356">
    <property type="component" value="Unassembled WGS sequence"/>
</dbReference>
<proteinExistence type="predicted"/>
<evidence type="ECO:0000256" key="1">
    <source>
        <dbReference type="SAM" id="MobiDB-lite"/>
    </source>
</evidence>
<feature type="compositionally biased region" description="Basic and acidic residues" evidence="1">
    <location>
        <begin position="129"/>
        <end position="143"/>
    </location>
</feature>
<feature type="compositionally biased region" description="Basic and acidic residues" evidence="1">
    <location>
        <begin position="191"/>
        <end position="201"/>
    </location>
</feature>
<reference evidence="3" key="2">
    <citation type="submission" date="2023-06" db="EMBL/GenBank/DDBJ databases">
        <authorList>
            <consortium name="Lawrence Berkeley National Laboratory"/>
            <person name="Haridas S."/>
            <person name="Hensen N."/>
            <person name="Bonometti L."/>
            <person name="Westerberg I."/>
            <person name="Brannstrom I.O."/>
            <person name="Guillou S."/>
            <person name="Cros-Aarteil S."/>
            <person name="Calhoun S."/>
            <person name="Kuo A."/>
            <person name="Mondo S."/>
            <person name="Pangilinan J."/>
            <person name="Riley R."/>
            <person name="Labutti K."/>
            <person name="Andreopoulos B."/>
            <person name="Lipzen A."/>
            <person name="Chen C."/>
            <person name="Yanf M."/>
            <person name="Daum C."/>
            <person name="Ng V."/>
            <person name="Clum A."/>
            <person name="Steindorff A."/>
            <person name="Ohm R."/>
            <person name="Martin F."/>
            <person name="Silar P."/>
            <person name="Natvig D."/>
            <person name="Lalanne C."/>
            <person name="Gautier V."/>
            <person name="Ament-Velasquez S.L."/>
            <person name="Kruys A."/>
            <person name="Hutchinson M.I."/>
            <person name="Powell A.J."/>
            <person name="Barry K."/>
            <person name="Miller A.N."/>
            <person name="Grigoriev I.V."/>
            <person name="Debuchy R."/>
            <person name="Gladieux P."/>
            <person name="Thoren M.H."/>
            <person name="Johannesson H."/>
        </authorList>
    </citation>
    <scope>NUCLEOTIDE SEQUENCE</scope>
    <source>
        <strain evidence="3">CBS 958.72</strain>
    </source>
</reference>
<organism evidence="3 4">
    <name type="scientific">Lasiosphaeria ovina</name>
    <dbReference type="NCBI Taxonomy" id="92902"/>
    <lineage>
        <taxon>Eukaryota</taxon>
        <taxon>Fungi</taxon>
        <taxon>Dikarya</taxon>
        <taxon>Ascomycota</taxon>
        <taxon>Pezizomycotina</taxon>
        <taxon>Sordariomycetes</taxon>
        <taxon>Sordariomycetidae</taxon>
        <taxon>Sordariales</taxon>
        <taxon>Lasiosphaeriaceae</taxon>
        <taxon>Lasiosphaeria</taxon>
    </lineage>
</organism>
<evidence type="ECO:0000259" key="2">
    <source>
        <dbReference type="PROSITE" id="PS00036"/>
    </source>
</evidence>
<keyword evidence="4" id="KW-1185">Reference proteome</keyword>
<evidence type="ECO:0000313" key="4">
    <source>
        <dbReference type="Proteomes" id="UP001287356"/>
    </source>
</evidence>
<dbReference type="EMBL" id="JAULSN010000008">
    <property type="protein sequence ID" value="KAK3365957.1"/>
    <property type="molecule type" value="Genomic_DNA"/>
</dbReference>
<reference evidence="3" key="1">
    <citation type="journal article" date="2023" name="Mol. Phylogenet. Evol.">
        <title>Genome-scale phylogeny and comparative genomics of the fungal order Sordariales.</title>
        <authorList>
            <person name="Hensen N."/>
            <person name="Bonometti L."/>
            <person name="Westerberg I."/>
            <person name="Brannstrom I.O."/>
            <person name="Guillou S."/>
            <person name="Cros-Aarteil S."/>
            <person name="Calhoun S."/>
            <person name="Haridas S."/>
            <person name="Kuo A."/>
            <person name="Mondo S."/>
            <person name="Pangilinan J."/>
            <person name="Riley R."/>
            <person name="LaButti K."/>
            <person name="Andreopoulos B."/>
            <person name="Lipzen A."/>
            <person name="Chen C."/>
            <person name="Yan M."/>
            <person name="Daum C."/>
            <person name="Ng V."/>
            <person name="Clum A."/>
            <person name="Steindorff A."/>
            <person name="Ohm R.A."/>
            <person name="Martin F."/>
            <person name="Silar P."/>
            <person name="Natvig D.O."/>
            <person name="Lalanne C."/>
            <person name="Gautier V."/>
            <person name="Ament-Velasquez S.L."/>
            <person name="Kruys A."/>
            <person name="Hutchinson M.I."/>
            <person name="Powell A.J."/>
            <person name="Barry K."/>
            <person name="Miller A.N."/>
            <person name="Grigoriev I.V."/>
            <person name="Debuchy R."/>
            <person name="Gladieux P."/>
            <person name="Hiltunen Thoren M."/>
            <person name="Johannesson H."/>
        </authorList>
    </citation>
    <scope>NUCLEOTIDE SEQUENCE</scope>
    <source>
        <strain evidence="3">CBS 958.72</strain>
    </source>
</reference>
<comment type="caution">
    <text evidence="3">The sequence shown here is derived from an EMBL/GenBank/DDBJ whole genome shotgun (WGS) entry which is preliminary data.</text>
</comment>
<dbReference type="AlphaFoldDB" id="A0AAE0JXU7"/>
<feature type="region of interest" description="Disordered" evidence="1">
    <location>
        <begin position="1"/>
        <end position="242"/>
    </location>
</feature>
<dbReference type="InterPro" id="IPR052635">
    <property type="entry name" value="Sec_Metab_Biosynth_Reg"/>
</dbReference>
<protein>
    <recommendedName>
        <fullName evidence="2">BZIP domain-containing protein</fullName>
    </recommendedName>
</protein>
<feature type="compositionally biased region" description="Basic residues" evidence="1">
    <location>
        <begin position="50"/>
        <end position="59"/>
    </location>
</feature>
<feature type="domain" description="BZIP" evidence="2">
    <location>
        <begin position="114"/>
        <end position="129"/>
    </location>
</feature>
<accession>A0AAE0JXU7</accession>
<feature type="compositionally biased region" description="Polar residues" evidence="1">
    <location>
        <begin position="1"/>
        <end position="15"/>
    </location>
</feature>
<feature type="compositionally biased region" description="Polar residues" evidence="1">
    <location>
        <begin position="35"/>
        <end position="48"/>
    </location>
</feature>
<dbReference type="GO" id="GO:0003700">
    <property type="term" value="F:DNA-binding transcription factor activity"/>
    <property type="evidence" value="ECO:0007669"/>
    <property type="project" value="InterPro"/>
</dbReference>
<feature type="compositionally biased region" description="Low complexity" evidence="1">
    <location>
        <begin position="225"/>
        <end position="236"/>
    </location>
</feature>
<feature type="compositionally biased region" description="Low complexity" evidence="1">
    <location>
        <begin position="76"/>
        <end position="88"/>
    </location>
</feature>